<keyword evidence="5" id="KW-1185">Reference proteome</keyword>
<evidence type="ECO:0000313" key="3">
    <source>
        <dbReference type="EMBL" id="SPE06732.1"/>
    </source>
</evidence>
<dbReference type="EMBL" id="OKQR01000001">
    <property type="protein sequence ID" value="SPD91507.1"/>
    <property type="molecule type" value="Genomic_DNA"/>
</dbReference>
<dbReference type="Proteomes" id="UP000239237">
    <property type="component" value="Unassembled WGS sequence"/>
</dbReference>
<name>A0A2N9K826_9LACO</name>
<reference evidence="2 5" key="1">
    <citation type="submission" date="2018-02" db="EMBL/GenBank/DDBJ databases">
        <authorList>
            <person name="Rodrigo-Torres L."/>
            <person name="Arahal R. D."/>
            <person name="Lucena T."/>
        </authorList>
    </citation>
    <scope>NUCLEOTIDE SEQUENCE [LARGE SCALE GENOMIC DNA]</scope>
    <source>
        <strain evidence="2 5">CECT 8486</strain>
    </source>
</reference>
<feature type="transmembrane region" description="Helical" evidence="1">
    <location>
        <begin position="38"/>
        <end position="57"/>
    </location>
</feature>
<dbReference type="InterPro" id="IPR035628">
    <property type="entry name" value="TcpC_C"/>
</dbReference>
<keyword evidence="1" id="KW-1133">Transmembrane helix</keyword>
<protein>
    <submittedName>
        <fullName evidence="3">Conjugative transposon protein TcpC</fullName>
    </submittedName>
</protein>
<dbReference type="InterPro" id="IPR024735">
    <property type="entry name" value="TcpC"/>
</dbReference>
<organism evidence="3 4">
    <name type="scientific">Leuconostoc suionicum</name>
    <dbReference type="NCBI Taxonomy" id="1511761"/>
    <lineage>
        <taxon>Bacteria</taxon>
        <taxon>Bacillati</taxon>
        <taxon>Bacillota</taxon>
        <taxon>Bacilli</taxon>
        <taxon>Lactobacillales</taxon>
        <taxon>Lactobacillaceae</taxon>
        <taxon>Leuconostoc</taxon>
    </lineage>
</organism>
<dbReference type="Proteomes" id="UP000237923">
    <property type="component" value="Unassembled WGS sequence"/>
</dbReference>
<proteinExistence type="predicted"/>
<evidence type="ECO:0000313" key="5">
    <source>
        <dbReference type="Proteomes" id="UP000239237"/>
    </source>
</evidence>
<dbReference type="AlphaFoldDB" id="A0A2N9K826"/>
<sequence>MPRIPKIKINFEYEKKKKEKPIKIPKAHTLNLGRVRSIVLLILIGLFIYFSYVLILANATAHKNKTLQQTVSTLNQRINQENAGTTSYNPLVDQYMTQFLKIYYSSASGDSDDRTKQLTQYLASNLTLPSIDKNTDLKLVSSTLNGIFTVDTVKTAQYSLTVEANNKQSHLTVDIPYQQENEKLTVTGLPYVANPINSISHVGQARLANTGKTLNSEQTTTKVAKFTKLFAQKYVSSSTKDMAFLMADPVGLDGAVDLVSLDDSSIKVSGTSKNPIVTATMTVKVPDSDITQVQTIRLYLKQQASTYFVTKFIQA</sequence>
<dbReference type="CDD" id="cd16386">
    <property type="entry name" value="TcpC_N"/>
    <property type="match status" value="1"/>
</dbReference>
<dbReference type="Pfam" id="PF12642">
    <property type="entry name" value="TpcC"/>
    <property type="match status" value="1"/>
</dbReference>
<keyword evidence="1" id="KW-0812">Transmembrane</keyword>
<evidence type="ECO:0000313" key="4">
    <source>
        <dbReference type="Proteomes" id="UP000237923"/>
    </source>
</evidence>
<dbReference type="CDD" id="cd16428">
    <property type="entry name" value="TcpC_C"/>
    <property type="match status" value="1"/>
</dbReference>
<dbReference type="RefSeq" id="WP_105299606.1">
    <property type="nucleotide sequence ID" value="NZ_OKQR01000001.1"/>
</dbReference>
<dbReference type="Gene3D" id="3.10.450.540">
    <property type="match status" value="2"/>
</dbReference>
<reference evidence="3 4" key="2">
    <citation type="submission" date="2018-02" db="EMBL/GenBank/DDBJ databases">
        <authorList>
            <person name="Cohen D.B."/>
            <person name="Kent A.D."/>
        </authorList>
    </citation>
    <scope>NUCLEOTIDE SEQUENCE [LARGE SCALE GENOMIC DNA]</scope>
    <source>
        <strain evidence="3 4">CECT 9216</strain>
    </source>
</reference>
<gene>
    <name evidence="2" type="ORF">LES8486_00487</name>
    <name evidence="3" type="ORF">LES9216_00634</name>
</gene>
<evidence type="ECO:0000256" key="1">
    <source>
        <dbReference type="SAM" id="Phobius"/>
    </source>
</evidence>
<keyword evidence="1" id="KW-0472">Membrane</keyword>
<accession>A0A2N9K826</accession>
<evidence type="ECO:0000313" key="2">
    <source>
        <dbReference type="EMBL" id="SPD91507.1"/>
    </source>
</evidence>
<dbReference type="EMBL" id="OKQU01000001">
    <property type="protein sequence ID" value="SPE06732.1"/>
    <property type="molecule type" value="Genomic_DNA"/>
</dbReference>